<dbReference type="PANTHER" id="PTHR13046:SF0">
    <property type="entry name" value="CAAX PRENYL PROTEASE 2"/>
    <property type="match status" value="1"/>
</dbReference>
<evidence type="ECO:0000313" key="13">
    <source>
        <dbReference type="EMBL" id="CAG8618628.1"/>
    </source>
</evidence>
<evidence type="ECO:0000256" key="11">
    <source>
        <dbReference type="SAM" id="Phobius"/>
    </source>
</evidence>
<dbReference type="InterPro" id="IPR039731">
    <property type="entry name" value="Rce1"/>
</dbReference>
<comment type="subcellular location">
    <subcellularLocation>
        <location evidence="1">Endoplasmic reticulum membrane</location>
        <topology evidence="1">Multi-pass membrane protein</topology>
    </subcellularLocation>
</comment>
<feature type="transmembrane region" description="Helical" evidence="11">
    <location>
        <begin position="116"/>
        <end position="140"/>
    </location>
</feature>
<keyword evidence="6" id="KW-0256">Endoplasmic reticulum</keyword>
<feature type="domain" description="CAAX prenyl protease 2/Lysostaphin resistance protein A-like" evidence="12">
    <location>
        <begin position="165"/>
        <end position="274"/>
    </location>
</feature>
<keyword evidence="5" id="KW-0378">Hydrolase</keyword>
<protein>
    <recommendedName>
        <fullName evidence="10">intramembrane prenyl-peptidase Rce1</fullName>
        <ecNumber evidence="10">3.4.26.1</ecNumber>
    </recommendedName>
</protein>
<evidence type="ECO:0000259" key="12">
    <source>
        <dbReference type="Pfam" id="PF02517"/>
    </source>
</evidence>
<evidence type="ECO:0000256" key="2">
    <source>
        <dbReference type="ARBA" id="ARBA00006897"/>
    </source>
</evidence>
<name>A0A9N9CXW9_9GLOM</name>
<evidence type="ECO:0000256" key="9">
    <source>
        <dbReference type="ARBA" id="ARBA00047280"/>
    </source>
</evidence>
<evidence type="ECO:0000256" key="5">
    <source>
        <dbReference type="ARBA" id="ARBA00022801"/>
    </source>
</evidence>
<feature type="transmembrane region" description="Helical" evidence="11">
    <location>
        <begin position="201"/>
        <end position="222"/>
    </location>
</feature>
<keyword evidence="7 11" id="KW-1133">Transmembrane helix</keyword>
<dbReference type="Proteomes" id="UP000789342">
    <property type="component" value="Unassembled WGS sequence"/>
</dbReference>
<evidence type="ECO:0000256" key="10">
    <source>
        <dbReference type="ARBA" id="ARBA00049729"/>
    </source>
</evidence>
<evidence type="ECO:0000256" key="3">
    <source>
        <dbReference type="ARBA" id="ARBA00022670"/>
    </source>
</evidence>
<reference evidence="13" key="1">
    <citation type="submission" date="2021-06" db="EMBL/GenBank/DDBJ databases">
        <authorList>
            <person name="Kallberg Y."/>
            <person name="Tangrot J."/>
            <person name="Rosling A."/>
        </authorList>
    </citation>
    <scope>NUCLEOTIDE SEQUENCE</scope>
    <source>
        <strain evidence="13">CL551</strain>
    </source>
</reference>
<keyword evidence="3" id="KW-0645">Protease</keyword>
<dbReference type="GO" id="GO:0071586">
    <property type="term" value="P:CAAX-box protein processing"/>
    <property type="evidence" value="ECO:0007669"/>
    <property type="project" value="InterPro"/>
</dbReference>
<evidence type="ECO:0000256" key="7">
    <source>
        <dbReference type="ARBA" id="ARBA00022989"/>
    </source>
</evidence>
<organism evidence="13 14">
    <name type="scientific">Acaulospora morrowiae</name>
    <dbReference type="NCBI Taxonomy" id="94023"/>
    <lineage>
        <taxon>Eukaryota</taxon>
        <taxon>Fungi</taxon>
        <taxon>Fungi incertae sedis</taxon>
        <taxon>Mucoromycota</taxon>
        <taxon>Glomeromycotina</taxon>
        <taxon>Glomeromycetes</taxon>
        <taxon>Diversisporales</taxon>
        <taxon>Acaulosporaceae</taxon>
        <taxon>Acaulospora</taxon>
    </lineage>
</organism>
<evidence type="ECO:0000256" key="1">
    <source>
        <dbReference type="ARBA" id="ARBA00004477"/>
    </source>
</evidence>
<comment type="catalytic activity">
    <reaction evidence="9">
        <text>Hydrolyzes the peptide bond -P2-(S-farnesyl or geranylgeranyl)C-P1'-P2'-P3'-COOH where P1' and P2' are amino acids with aliphatic sidechains and P3' is any C-terminal residue.</text>
        <dbReference type="EC" id="3.4.26.1"/>
    </reaction>
</comment>
<evidence type="ECO:0000256" key="8">
    <source>
        <dbReference type="ARBA" id="ARBA00023136"/>
    </source>
</evidence>
<sequence>MALTRFSPLPPNFKIDTYLAIFGCISFSLIYVGALYISKKTRIGTENPGLTKDHPEVIIQRIKVTAATCIISYTSVLTIINLGGGFKNVDDNEDMDLFTKIKTTSILLGLWLPFNLYYLFNVLFVPLLLTMILFLGPLYVRYLDQELPFQERFSFISEFGYAFTTLKGFRNLIFAPFTEEFVFRSCMVPLLYYAKVNYQSIIWLTPLVFAFAHIHHAWEYYVGNGRTFIAAKQGILNSAFQFAYTTIFGCFATFVFMRTGNFFPPFIIHSFGNYQGFPIVNFAAYPKKQRSWLLGFGSLLFPMTSPGLYGETTLYWG</sequence>
<dbReference type="GO" id="GO:0004222">
    <property type="term" value="F:metalloendopeptidase activity"/>
    <property type="evidence" value="ECO:0007669"/>
    <property type="project" value="InterPro"/>
</dbReference>
<gene>
    <name evidence="13" type="ORF">AMORRO_LOCUS8559</name>
</gene>
<accession>A0A9N9CXW9</accession>
<dbReference type="Pfam" id="PF02517">
    <property type="entry name" value="Rce1-like"/>
    <property type="match status" value="1"/>
</dbReference>
<dbReference type="EC" id="3.4.26.1" evidence="10"/>
<feature type="transmembrane region" description="Helical" evidence="11">
    <location>
        <begin position="17"/>
        <end position="37"/>
    </location>
</feature>
<dbReference type="InterPro" id="IPR003675">
    <property type="entry name" value="Rce1/LyrA-like_dom"/>
</dbReference>
<feature type="transmembrane region" description="Helical" evidence="11">
    <location>
        <begin position="234"/>
        <end position="256"/>
    </location>
</feature>
<keyword evidence="14" id="KW-1185">Reference proteome</keyword>
<evidence type="ECO:0000256" key="4">
    <source>
        <dbReference type="ARBA" id="ARBA00022692"/>
    </source>
</evidence>
<keyword evidence="8 11" id="KW-0472">Membrane</keyword>
<feature type="transmembrane region" description="Helical" evidence="11">
    <location>
        <begin position="292"/>
        <end position="309"/>
    </location>
</feature>
<dbReference type="AlphaFoldDB" id="A0A9N9CXW9"/>
<proteinExistence type="inferred from homology"/>
<feature type="transmembrane region" description="Helical" evidence="11">
    <location>
        <begin position="262"/>
        <end position="285"/>
    </location>
</feature>
<dbReference type="PANTHER" id="PTHR13046">
    <property type="entry name" value="PROTEASE U48 CAAX PRENYL PROTEASE RCE1"/>
    <property type="match status" value="1"/>
</dbReference>
<dbReference type="EMBL" id="CAJVPV010007415">
    <property type="protein sequence ID" value="CAG8618628.1"/>
    <property type="molecule type" value="Genomic_DNA"/>
</dbReference>
<comment type="caution">
    <text evidence="13">The sequence shown here is derived from an EMBL/GenBank/DDBJ whole genome shotgun (WGS) entry which is preliminary data.</text>
</comment>
<dbReference type="OrthoDB" id="271604at2759"/>
<comment type="similarity">
    <text evidence="2">Belongs to the peptidase U48 family.</text>
</comment>
<keyword evidence="4 11" id="KW-0812">Transmembrane</keyword>
<evidence type="ECO:0000256" key="6">
    <source>
        <dbReference type="ARBA" id="ARBA00022824"/>
    </source>
</evidence>
<dbReference type="GO" id="GO:0005789">
    <property type="term" value="C:endoplasmic reticulum membrane"/>
    <property type="evidence" value="ECO:0007669"/>
    <property type="project" value="UniProtKB-SubCell"/>
</dbReference>
<evidence type="ECO:0000313" key="14">
    <source>
        <dbReference type="Proteomes" id="UP000789342"/>
    </source>
</evidence>